<evidence type="ECO:0000256" key="3">
    <source>
        <dbReference type="ARBA" id="ARBA00005179"/>
    </source>
</evidence>
<evidence type="ECO:0000256" key="2">
    <source>
        <dbReference type="ARBA" id="ARBA00004370"/>
    </source>
</evidence>
<evidence type="ECO:0000256" key="14">
    <source>
        <dbReference type="RuleBase" id="RU000461"/>
    </source>
</evidence>
<dbReference type="Pfam" id="PF00067">
    <property type="entry name" value="p450"/>
    <property type="match status" value="1"/>
</dbReference>
<keyword evidence="5 13" id="KW-0349">Heme</keyword>
<dbReference type="Proteomes" id="UP000292702">
    <property type="component" value="Unassembled WGS sequence"/>
</dbReference>
<dbReference type="PROSITE" id="PS00086">
    <property type="entry name" value="CYTOCHROME_P450"/>
    <property type="match status" value="1"/>
</dbReference>
<protein>
    <recommendedName>
        <fullName evidence="17">Cytochrome P450</fullName>
    </recommendedName>
</protein>
<evidence type="ECO:0000313" key="16">
    <source>
        <dbReference type="Proteomes" id="UP000292702"/>
    </source>
</evidence>
<comment type="cofactor">
    <cofactor evidence="1 13">
        <name>heme</name>
        <dbReference type="ChEBI" id="CHEBI:30413"/>
    </cofactor>
</comment>
<dbReference type="GO" id="GO:0016020">
    <property type="term" value="C:membrane"/>
    <property type="evidence" value="ECO:0007669"/>
    <property type="project" value="UniProtKB-SubCell"/>
</dbReference>
<evidence type="ECO:0000256" key="9">
    <source>
        <dbReference type="ARBA" id="ARBA00023002"/>
    </source>
</evidence>
<dbReference type="InterPro" id="IPR036396">
    <property type="entry name" value="Cyt_P450_sf"/>
</dbReference>
<dbReference type="PANTHER" id="PTHR46300:SF2">
    <property type="entry name" value="CYTOCHROME P450 MONOOXYGENASE ALNH-RELATED"/>
    <property type="match status" value="1"/>
</dbReference>
<dbReference type="PRINTS" id="PR00463">
    <property type="entry name" value="EP450I"/>
</dbReference>
<evidence type="ECO:0000313" key="15">
    <source>
        <dbReference type="EMBL" id="TCD71564.1"/>
    </source>
</evidence>
<dbReference type="AlphaFoldDB" id="A0A4R0S3Y0"/>
<dbReference type="GO" id="GO:0020037">
    <property type="term" value="F:heme binding"/>
    <property type="evidence" value="ECO:0007669"/>
    <property type="project" value="InterPro"/>
</dbReference>
<proteinExistence type="inferred from homology"/>
<dbReference type="Gene3D" id="1.10.630.10">
    <property type="entry name" value="Cytochrome P450"/>
    <property type="match status" value="1"/>
</dbReference>
<organism evidence="15 16">
    <name type="scientific">Steccherinum ochraceum</name>
    <dbReference type="NCBI Taxonomy" id="92696"/>
    <lineage>
        <taxon>Eukaryota</taxon>
        <taxon>Fungi</taxon>
        <taxon>Dikarya</taxon>
        <taxon>Basidiomycota</taxon>
        <taxon>Agaricomycotina</taxon>
        <taxon>Agaricomycetes</taxon>
        <taxon>Polyporales</taxon>
        <taxon>Steccherinaceae</taxon>
        <taxon>Steccherinum</taxon>
    </lineage>
</organism>
<name>A0A4R0S3Y0_9APHY</name>
<evidence type="ECO:0008006" key="17">
    <source>
        <dbReference type="Google" id="ProtNLM"/>
    </source>
</evidence>
<comment type="pathway">
    <text evidence="3">Secondary metabolite biosynthesis.</text>
</comment>
<keyword evidence="9 14" id="KW-0560">Oxidoreductase</keyword>
<evidence type="ECO:0000256" key="13">
    <source>
        <dbReference type="PIRSR" id="PIRSR602401-1"/>
    </source>
</evidence>
<accession>A0A4R0S3Y0</accession>
<dbReference type="InterPro" id="IPR001128">
    <property type="entry name" value="Cyt_P450"/>
</dbReference>
<evidence type="ECO:0000256" key="6">
    <source>
        <dbReference type="ARBA" id="ARBA00022692"/>
    </source>
</evidence>
<keyword evidence="7 13" id="KW-0479">Metal-binding</keyword>
<keyword evidence="11 14" id="KW-0503">Monooxygenase</keyword>
<dbReference type="SUPFAM" id="SSF48264">
    <property type="entry name" value="Cytochrome P450"/>
    <property type="match status" value="1"/>
</dbReference>
<evidence type="ECO:0000256" key="7">
    <source>
        <dbReference type="ARBA" id="ARBA00022723"/>
    </source>
</evidence>
<dbReference type="GO" id="GO:0005506">
    <property type="term" value="F:iron ion binding"/>
    <property type="evidence" value="ECO:0007669"/>
    <property type="project" value="InterPro"/>
</dbReference>
<comment type="caution">
    <text evidence="15">The sequence shown here is derived from an EMBL/GenBank/DDBJ whole genome shotgun (WGS) entry which is preliminary data.</text>
</comment>
<evidence type="ECO:0000256" key="5">
    <source>
        <dbReference type="ARBA" id="ARBA00022617"/>
    </source>
</evidence>
<feature type="non-terminal residue" evidence="15">
    <location>
        <position position="444"/>
    </location>
</feature>
<keyword evidence="8" id="KW-1133">Transmembrane helix</keyword>
<dbReference type="GO" id="GO:0016705">
    <property type="term" value="F:oxidoreductase activity, acting on paired donors, with incorporation or reduction of molecular oxygen"/>
    <property type="evidence" value="ECO:0007669"/>
    <property type="project" value="InterPro"/>
</dbReference>
<comment type="subcellular location">
    <subcellularLocation>
        <location evidence="2">Membrane</location>
    </subcellularLocation>
</comment>
<dbReference type="InterPro" id="IPR050364">
    <property type="entry name" value="Cytochrome_P450_fung"/>
</dbReference>
<dbReference type="STRING" id="92696.A0A4R0S3Y0"/>
<evidence type="ECO:0000256" key="4">
    <source>
        <dbReference type="ARBA" id="ARBA00010617"/>
    </source>
</evidence>
<dbReference type="GO" id="GO:0004497">
    <property type="term" value="F:monooxygenase activity"/>
    <property type="evidence" value="ECO:0007669"/>
    <property type="project" value="UniProtKB-KW"/>
</dbReference>
<reference evidence="15 16" key="1">
    <citation type="submission" date="2018-11" db="EMBL/GenBank/DDBJ databases">
        <title>Genome assembly of Steccherinum ochraceum LE-BIN_3174, the white-rot fungus of the Steccherinaceae family (The Residual Polyporoid clade, Polyporales, Basidiomycota).</title>
        <authorList>
            <person name="Fedorova T.V."/>
            <person name="Glazunova O.A."/>
            <person name="Landesman E.O."/>
            <person name="Moiseenko K.V."/>
            <person name="Psurtseva N.V."/>
            <person name="Savinova O.S."/>
            <person name="Shakhova N.V."/>
            <person name="Tyazhelova T.V."/>
            <person name="Vasina D.V."/>
        </authorList>
    </citation>
    <scope>NUCLEOTIDE SEQUENCE [LARGE SCALE GENOMIC DNA]</scope>
    <source>
        <strain evidence="15 16">LE-BIN_3174</strain>
    </source>
</reference>
<keyword evidence="16" id="KW-1185">Reference proteome</keyword>
<dbReference type="PANTHER" id="PTHR46300">
    <property type="entry name" value="P450, PUTATIVE (EUROFUNG)-RELATED-RELATED"/>
    <property type="match status" value="1"/>
</dbReference>
<dbReference type="InterPro" id="IPR017972">
    <property type="entry name" value="Cyt_P450_CS"/>
</dbReference>
<evidence type="ECO:0000256" key="8">
    <source>
        <dbReference type="ARBA" id="ARBA00022989"/>
    </source>
</evidence>
<sequence length="444" mass="50755">MSPKVLLGFATALGVWVVMRVLKMGSRRGELPPGPSTIPVLGNAHIFPTRQAHLHHLSIQRAEATQLMYDLLKQPENFFTNIRRYSSSTILSAAFGLRCPRYADSYVSTFYQVQRDQAYIVGPGSTPPLDIFPILKYVPERWAAWKTMAKSIKKVQRRLWHDLVDVIERRVTEDRRQGCFMEEMWDNQEHYNFNREKMAYLGSNLLEAGSDTTAVFLQSFISFITAFPDVQRRAQKEIDDVVGTSRSPTFEDWDSLPYLQAVMKEIHRVRPTTPSLVPHKTTADEKLGQYVLPKGSTVFVNLYGINHDPESFDEPAKFDPDRFLRSEFGTRVGADDTGRRHDMLFGCGRRVCPGMEFAINSIRINTMNLLWAFNFGLCKDDAGNHIPIDLNDTTDGVLLTQNPFKCAVEPRSQRHTNIIRSDYAAARDLFGQFEQELTADEKKY</sequence>
<evidence type="ECO:0000256" key="1">
    <source>
        <dbReference type="ARBA" id="ARBA00001971"/>
    </source>
</evidence>
<keyword evidence="12" id="KW-0472">Membrane</keyword>
<dbReference type="OrthoDB" id="1103324at2759"/>
<comment type="similarity">
    <text evidence="4 14">Belongs to the cytochrome P450 family.</text>
</comment>
<evidence type="ECO:0000256" key="12">
    <source>
        <dbReference type="ARBA" id="ARBA00023136"/>
    </source>
</evidence>
<dbReference type="InterPro" id="IPR002401">
    <property type="entry name" value="Cyt_P450_E_grp-I"/>
</dbReference>
<gene>
    <name evidence="15" type="ORF">EIP91_007311</name>
</gene>
<keyword evidence="6" id="KW-0812">Transmembrane</keyword>
<evidence type="ECO:0000256" key="11">
    <source>
        <dbReference type="ARBA" id="ARBA00023033"/>
    </source>
</evidence>
<evidence type="ECO:0000256" key="10">
    <source>
        <dbReference type="ARBA" id="ARBA00023004"/>
    </source>
</evidence>
<feature type="binding site" description="axial binding residue" evidence="13">
    <location>
        <position position="352"/>
    </location>
    <ligand>
        <name>heme</name>
        <dbReference type="ChEBI" id="CHEBI:30413"/>
    </ligand>
    <ligandPart>
        <name>Fe</name>
        <dbReference type="ChEBI" id="CHEBI:18248"/>
    </ligandPart>
</feature>
<dbReference type="PRINTS" id="PR00385">
    <property type="entry name" value="P450"/>
</dbReference>
<dbReference type="EMBL" id="RWJN01000004">
    <property type="protein sequence ID" value="TCD71564.1"/>
    <property type="molecule type" value="Genomic_DNA"/>
</dbReference>
<keyword evidence="10 13" id="KW-0408">Iron</keyword>